<feature type="transmembrane region" description="Helical" evidence="2">
    <location>
        <begin position="309"/>
        <end position="333"/>
    </location>
</feature>
<dbReference type="InterPro" id="IPR039775">
    <property type="entry name" value="PHTF1/2"/>
</dbReference>
<feature type="compositionally biased region" description="Basic residues" evidence="1">
    <location>
        <begin position="35"/>
        <end position="57"/>
    </location>
</feature>
<feature type="region of interest" description="Disordered" evidence="1">
    <location>
        <begin position="87"/>
        <end position="173"/>
    </location>
</feature>
<feature type="transmembrane region" description="Helical" evidence="2">
    <location>
        <begin position="12"/>
        <end position="29"/>
    </location>
</feature>
<feature type="transmembrane region" description="Helical" evidence="2">
    <location>
        <begin position="240"/>
        <end position="264"/>
    </location>
</feature>
<keyword evidence="2" id="KW-0812">Transmembrane</keyword>
<evidence type="ECO:0000256" key="1">
    <source>
        <dbReference type="SAM" id="MobiDB-lite"/>
    </source>
</evidence>
<keyword evidence="2" id="KW-1133">Transmembrane helix</keyword>
<feature type="transmembrane region" description="Helical" evidence="2">
    <location>
        <begin position="202"/>
        <end position="220"/>
    </location>
</feature>
<feature type="compositionally biased region" description="Basic and acidic residues" evidence="1">
    <location>
        <begin position="102"/>
        <end position="113"/>
    </location>
</feature>
<evidence type="ECO:0000313" key="4">
    <source>
        <dbReference type="Proteomes" id="UP001249851"/>
    </source>
</evidence>
<keyword evidence="2" id="KW-0472">Membrane</keyword>
<gene>
    <name evidence="3" type="ORF">P5673_031564</name>
</gene>
<feature type="compositionally biased region" description="Acidic residues" evidence="1">
    <location>
        <begin position="133"/>
        <end position="143"/>
    </location>
</feature>
<dbReference type="PANTHER" id="PTHR12680:SF6">
    <property type="entry name" value="PROTEIN PHTF"/>
    <property type="match status" value="1"/>
</dbReference>
<evidence type="ECO:0000313" key="3">
    <source>
        <dbReference type="EMBL" id="KAK2548245.1"/>
    </source>
</evidence>
<dbReference type="PANTHER" id="PTHR12680">
    <property type="entry name" value="PUTATIVE HOMEODOMAIN TRANSCRIPTION FACTOR PHTF"/>
    <property type="match status" value="1"/>
</dbReference>
<feature type="compositionally biased region" description="Low complexity" evidence="1">
    <location>
        <begin position="122"/>
        <end position="132"/>
    </location>
</feature>
<dbReference type="GO" id="GO:0005783">
    <property type="term" value="C:endoplasmic reticulum"/>
    <property type="evidence" value="ECO:0007669"/>
    <property type="project" value="InterPro"/>
</dbReference>
<sequence>MFKVVTWSEACGPALIMVLLGVLYMYMVSTDHSRSSQRRKAKTMSRRRRAARQKRKSSGQENGGIVLNEMMTDGMRQRKMTQPVCTAVNGNKENNDIVENMDQEHAKTDGEIDKTEEEISESGDTTSSTTESDVSDVDMDSNNEDPFAWDKQSNGSPGVESCPTPPPTAEKRNQCKKAQLTLMEISTTIKNKVDTHKSHNGYVQFSVAVSLFLAFIPLLFRLYNTTGKLANLLSDSAEDLLSRVIVVISMLERFFLSFAFFFLLCVAEKSKSRRAGLPHFRLHKVRNIKTWLSLRSLLKRRGPQRSVDMIVSSSFVLNVILVILMCVQINLYLQMEKAPHKKEDLTIANHVLKLASKLLKEIESPFKMSGLSMNPLLYNITRVVVLSLFSGVMSDLLGFRLKVWKIKT</sequence>
<reference evidence="3" key="2">
    <citation type="journal article" date="2023" name="Science">
        <title>Genomic signatures of disease resistance in endangered staghorn corals.</title>
        <authorList>
            <person name="Vollmer S.V."/>
            <person name="Selwyn J.D."/>
            <person name="Despard B.A."/>
            <person name="Roesel C.L."/>
        </authorList>
    </citation>
    <scope>NUCLEOTIDE SEQUENCE</scope>
    <source>
        <strain evidence="3">K2</strain>
    </source>
</reference>
<reference evidence="3" key="1">
    <citation type="journal article" date="2023" name="G3 (Bethesda)">
        <title>Whole genome assembly and annotation of the endangered Caribbean coral Acropora cervicornis.</title>
        <authorList>
            <person name="Selwyn J.D."/>
            <person name="Vollmer S.V."/>
        </authorList>
    </citation>
    <scope>NUCLEOTIDE SEQUENCE</scope>
    <source>
        <strain evidence="3">K2</strain>
    </source>
</reference>
<name>A0AAD9PT75_ACRCE</name>
<organism evidence="3 4">
    <name type="scientific">Acropora cervicornis</name>
    <name type="common">Staghorn coral</name>
    <dbReference type="NCBI Taxonomy" id="6130"/>
    <lineage>
        <taxon>Eukaryota</taxon>
        <taxon>Metazoa</taxon>
        <taxon>Cnidaria</taxon>
        <taxon>Anthozoa</taxon>
        <taxon>Hexacorallia</taxon>
        <taxon>Scleractinia</taxon>
        <taxon>Astrocoeniina</taxon>
        <taxon>Acroporidae</taxon>
        <taxon>Acropora</taxon>
    </lineage>
</organism>
<accession>A0AAD9PT75</accession>
<feature type="region of interest" description="Disordered" evidence="1">
    <location>
        <begin position="33"/>
        <end position="64"/>
    </location>
</feature>
<dbReference type="AlphaFoldDB" id="A0AAD9PT75"/>
<evidence type="ECO:0000256" key="2">
    <source>
        <dbReference type="SAM" id="Phobius"/>
    </source>
</evidence>
<dbReference type="Proteomes" id="UP001249851">
    <property type="component" value="Unassembled WGS sequence"/>
</dbReference>
<feature type="transmembrane region" description="Helical" evidence="2">
    <location>
        <begin position="376"/>
        <end position="399"/>
    </location>
</feature>
<proteinExistence type="predicted"/>
<keyword evidence="4" id="KW-1185">Reference proteome</keyword>
<comment type="caution">
    <text evidence="3">The sequence shown here is derived from an EMBL/GenBank/DDBJ whole genome shotgun (WGS) entry which is preliminary data.</text>
</comment>
<dbReference type="EMBL" id="JARQWQ010000151">
    <property type="protein sequence ID" value="KAK2548245.1"/>
    <property type="molecule type" value="Genomic_DNA"/>
</dbReference>
<protein>
    <submittedName>
        <fullName evidence="3">Protein PHTF2</fullName>
    </submittedName>
</protein>